<dbReference type="EMBL" id="LT607409">
    <property type="protein sequence ID" value="SCF23311.1"/>
    <property type="molecule type" value="Genomic_DNA"/>
</dbReference>
<dbReference type="AlphaFoldDB" id="A0A1C4YSJ2"/>
<protein>
    <submittedName>
        <fullName evidence="2">Uncharacterized protein</fullName>
    </submittedName>
</protein>
<accession>A0A1C4YSJ2</accession>
<keyword evidence="3" id="KW-1185">Reference proteome</keyword>
<evidence type="ECO:0000313" key="2">
    <source>
        <dbReference type="EMBL" id="SCF23311.1"/>
    </source>
</evidence>
<feature type="compositionally biased region" description="Polar residues" evidence="1">
    <location>
        <begin position="166"/>
        <end position="184"/>
    </location>
</feature>
<proteinExistence type="predicted"/>
<name>A0A1C4YSJ2_9ACTN</name>
<feature type="region of interest" description="Disordered" evidence="1">
    <location>
        <begin position="159"/>
        <end position="184"/>
    </location>
</feature>
<evidence type="ECO:0000256" key="1">
    <source>
        <dbReference type="SAM" id="MobiDB-lite"/>
    </source>
</evidence>
<reference evidence="3" key="1">
    <citation type="submission" date="2016-06" db="EMBL/GenBank/DDBJ databases">
        <authorList>
            <person name="Varghese N."/>
            <person name="Submissions Spin"/>
        </authorList>
    </citation>
    <scope>NUCLEOTIDE SEQUENCE [LARGE SCALE GENOMIC DNA]</scope>
    <source>
        <strain evidence="3">DSM 45160</strain>
    </source>
</reference>
<organism evidence="2 3">
    <name type="scientific">Micromonospora chokoriensis</name>
    <dbReference type="NCBI Taxonomy" id="356851"/>
    <lineage>
        <taxon>Bacteria</taxon>
        <taxon>Bacillati</taxon>
        <taxon>Actinomycetota</taxon>
        <taxon>Actinomycetes</taxon>
        <taxon>Micromonosporales</taxon>
        <taxon>Micromonosporaceae</taxon>
        <taxon>Micromonospora</taxon>
    </lineage>
</organism>
<sequence length="184" mass="20169">MWDDAKNFFDPDLMGALPDVRVEDASVEDWQAVFDLVQTQGWKWEYSVGNDLVPLPSAAEVLARPVGAELPIFRVWPVAGVLVNFWPYSAVEIDFDIDVRELQGQQRLDMLCEFFAAIGRRLGKPVLMAPEGDYLHPVLGFDVEADHVVLLGDPRLPGEGGVNGVTHGSPSTGESASSRHPSPS</sequence>
<gene>
    <name evidence="2" type="ORF">GA0070612_5131</name>
</gene>
<dbReference type="Proteomes" id="UP000198224">
    <property type="component" value="Chromosome I"/>
</dbReference>
<evidence type="ECO:0000313" key="3">
    <source>
        <dbReference type="Proteomes" id="UP000198224"/>
    </source>
</evidence>